<dbReference type="Proteomes" id="UP000648535">
    <property type="component" value="Unassembled WGS sequence"/>
</dbReference>
<name>A0A8H9G942_9MICO</name>
<gene>
    <name evidence="1" type="ORF">GCM10009769_07490</name>
</gene>
<reference evidence="1" key="1">
    <citation type="journal article" date="2014" name="Int. J. Syst. Evol. Microbiol.">
        <title>Complete genome sequence of Corynebacterium casei LMG S-19264T (=DSM 44701T), isolated from a smear-ripened cheese.</title>
        <authorList>
            <consortium name="US DOE Joint Genome Institute (JGI-PGF)"/>
            <person name="Walter F."/>
            <person name="Albersmeier A."/>
            <person name="Kalinowski J."/>
            <person name="Ruckert C."/>
        </authorList>
    </citation>
    <scope>NUCLEOTIDE SEQUENCE</scope>
    <source>
        <strain evidence="1">JCM 1480</strain>
    </source>
</reference>
<organism evidence="1 2">
    <name type="scientific">Curtobacterium luteum</name>
    <dbReference type="NCBI Taxonomy" id="33881"/>
    <lineage>
        <taxon>Bacteria</taxon>
        <taxon>Bacillati</taxon>
        <taxon>Actinomycetota</taxon>
        <taxon>Actinomycetes</taxon>
        <taxon>Micrococcales</taxon>
        <taxon>Microbacteriaceae</taxon>
        <taxon>Curtobacterium</taxon>
    </lineage>
</organism>
<accession>A0A8H9G942</accession>
<reference evidence="1" key="2">
    <citation type="submission" date="2020-09" db="EMBL/GenBank/DDBJ databases">
        <authorList>
            <person name="Sun Q."/>
            <person name="Ohkuma M."/>
        </authorList>
    </citation>
    <scope>NUCLEOTIDE SEQUENCE</scope>
    <source>
        <strain evidence="1">JCM 1480</strain>
    </source>
</reference>
<proteinExistence type="predicted"/>
<dbReference type="AlphaFoldDB" id="A0A8H9G942"/>
<protein>
    <submittedName>
        <fullName evidence="1">Uncharacterized protein</fullName>
    </submittedName>
</protein>
<sequence length="258" mass="27230">MARVGLVRRVGSGLVRRVASGPVRRVSTGPGLEARSATVTPLSACTGSVRDMSRNPESTERRFRGKILGVGTTSGVRIVVGMWERSPFGPFTDVFLEQADGSSVLLAPDELVAAYVSGTYRFDTVSVVDLRARRTARGLDLDAGPLQASIDVGGISPLGRVLRIVPKPIARDWRWLTAIDPVARLVAPGAGTAGSAGNGRREYYGVTGAHDVTGVRGTWAGESLGSIAPLDPPVAFGFASMPRIPQVVDVETTIREPV</sequence>
<dbReference type="EMBL" id="BMOI01000002">
    <property type="protein sequence ID" value="GGK91855.1"/>
    <property type="molecule type" value="Genomic_DNA"/>
</dbReference>
<evidence type="ECO:0000313" key="2">
    <source>
        <dbReference type="Proteomes" id="UP000648535"/>
    </source>
</evidence>
<evidence type="ECO:0000313" key="1">
    <source>
        <dbReference type="EMBL" id="GGK91855.1"/>
    </source>
</evidence>
<comment type="caution">
    <text evidence="1">The sequence shown here is derived from an EMBL/GenBank/DDBJ whole genome shotgun (WGS) entry which is preliminary data.</text>
</comment>